<name>A0A6G0YAR0_APHCR</name>
<reference evidence="1 2" key="1">
    <citation type="submission" date="2019-08" db="EMBL/GenBank/DDBJ databases">
        <title>Whole genome of Aphis craccivora.</title>
        <authorList>
            <person name="Voronova N.V."/>
            <person name="Shulinski R.S."/>
            <person name="Bandarenka Y.V."/>
            <person name="Zhorov D.G."/>
            <person name="Warner D."/>
        </authorList>
    </citation>
    <scope>NUCLEOTIDE SEQUENCE [LARGE SCALE GENOMIC DNA]</scope>
    <source>
        <strain evidence="1">180601</strain>
        <tissue evidence="1">Whole Body</tissue>
    </source>
</reference>
<gene>
    <name evidence="1" type="ORF">FWK35_00018059</name>
</gene>
<evidence type="ECO:0000313" key="2">
    <source>
        <dbReference type="Proteomes" id="UP000478052"/>
    </source>
</evidence>
<comment type="caution">
    <text evidence="1">The sequence shown here is derived from an EMBL/GenBank/DDBJ whole genome shotgun (WGS) entry which is preliminary data.</text>
</comment>
<organism evidence="1 2">
    <name type="scientific">Aphis craccivora</name>
    <name type="common">Cowpea aphid</name>
    <dbReference type="NCBI Taxonomy" id="307492"/>
    <lineage>
        <taxon>Eukaryota</taxon>
        <taxon>Metazoa</taxon>
        <taxon>Ecdysozoa</taxon>
        <taxon>Arthropoda</taxon>
        <taxon>Hexapoda</taxon>
        <taxon>Insecta</taxon>
        <taxon>Pterygota</taxon>
        <taxon>Neoptera</taxon>
        <taxon>Paraneoptera</taxon>
        <taxon>Hemiptera</taxon>
        <taxon>Sternorrhyncha</taxon>
        <taxon>Aphidomorpha</taxon>
        <taxon>Aphidoidea</taxon>
        <taxon>Aphididae</taxon>
        <taxon>Aphidini</taxon>
        <taxon>Aphis</taxon>
        <taxon>Aphis</taxon>
    </lineage>
</organism>
<dbReference type="EMBL" id="VUJU01005116">
    <property type="protein sequence ID" value="KAF0752237.1"/>
    <property type="molecule type" value="Genomic_DNA"/>
</dbReference>
<proteinExistence type="predicted"/>
<sequence>MLCVFFFFFVCVWVHENVRNNASISSFGSGFR</sequence>
<accession>A0A6G0YAR0</accession>
<protein>
    <submittedName>
        <fullName evidence="1">Uncharacterized protein</fullName>
    </submittedName>
</protein>
<dbReference type="AlphaFoldDB" id="A0A6G0YAR0"/>
<evidence type="ECO:0000313" key="1">
    <source>
        <dbReference type="EMBL" id="KAF0752237.1"/>
    </source>
</evidence>
<dbReference type="Proteomes" id="UP000478052">
    <property type="component" value="Unassembled WGS sequence"/>
</dbReference>
<keyword evidence="2" id="KW-1185">Reference proteome</keyword>